<dbReference type="RefSeq" id="WP_059545892.1">
    <property type="nucleotide sequence ID" value="NZ_LOTQ01000024.1"/>
</dbReference>
<name>A0AAP1G9F2_9BURK</name>
<dbReference type="InterPro" id="IPR017853">
    <property type="entry name" value="GH"/>
</dbReference>
<dbReference type="InterPro" id="IPR003385">
    <property type="entry name" value="Glyco_hydro_77"/>
</dbReference>
<dbReference type="PANTHER" id="PTHR32438">
    <property type="entry name" value="4-ALPHA-GLUCANOTRANSFERASE DPE1, CHLOROPLASTIC/AMYLOPLASTIC"/>
    <property type="match status" value="1"/>
</dbReference>
<evidence type="ECO:0000313" key="12">
    <source>
        <dbReference type="EMBL" id="KVA06697.1"/>
    </source>
</evidence>
<dbReference type="EC" id="2.4.1.25" evidence="3 10"/>
<keyword evidence="6 10" id="KW-0808">Transferase</keyword>
<comment type="catalytic activity">
    <reaction evidence="1 10">
        <text>Transfers a segment of a (1-&gt;4)-alpha-D-glucan to a new position in an acceptor, which may be glucose or a (1-&gt;4)-alpha-D-glucan.</text>
        <dbReference type="EC" id="2.4.1.25"/>
    </reaction>
</comment>
<dbReference type="NCBIfam" id="TIGR00217">
    <property type="entry name" value="malQ"/>
    <property type="match status" value="1"/>
</dbReference>
<evidence type="ECO:0000256" key="8">
    <source>
        <dbReference type="ARBA" id="ARBA00031423"/>
    </source>
</evidence>
<keyword evidence="5 10" id="KW-0328">Glycosyltransferase</keyword>
<dbReference type="GO" id="GO:0005975">
    <property type="term" value="P:carbohydrate metabolic process"/>
    <property type="evidence" value="ECO:0007669"/>
    <property type="project" value="InterPro"/>
</dbReference>
<evidence type="ECO:0000256" key="1">
    <source>
        <dbReference type="ARBA" id="ARBA00000439"/>
    </source>
</evidence>
<evidence type="ECO:0000313" key="13">
    <source>
        <dbReference type="Proteomes" id="UP000056450"/>
    </source>
</evidence>
<feature type="compositionally biased region" description="Basic and acidic residues" evidence="11">
    <location>
        <begin position="675"/>
        <end position="684"/>
    </location>
</feature>
<evidence type="ECO:0000256" key="5">
    <source>
        <dbReference type="ARBA" id="ARBA00022676"/>
    </source>
</evidence>
<dbReference type="GO" id="GO:0004134">
    <property type="term" value="F:4-alpha-glucanotransferase activity"/>
    <property type="evidence" value="ECO:0007669"/>
    <property type="project" value="UniProtKB-EC"/>
</dbReference>
<keyword evidence="7 10" id="KW-0119">Carbohydrate metabolism</keyword>
<dbReference type="Proteomes" id="UP000056450">
    <property type="component" value="Unassembled WGS sequence"/>
</dbReference>
<evidence type="ECO:0000256" key="10">
    <source>
        <dbReference type="RuleBase" id="RU361207"/>
    </source>
</evidence>
<dbReference type="SUPFAM" id="SSF51445">
    <property type="entry name" value="(Trans)glycosidases"/>
    <property type="match status" value="1"/>
</dbReference>
<dbReference type="EMBL" id="LOTQ01000024">
    <property type="protein sequence ID" value="KVA06697.1"/>
    <property type="molecule type" value="Genomic_DNA"/>
</dbReference>
<evidence type="ECO:0000256" key="2">
    <source>
        <dbReference type="ARBA" id="ARBA00005684"/>
    </source>
</evidence>
<feature type="region of interest" description="Disordered" evidence="11">
    <location>
        <begin position="609"/>
        <end position="684"/>
    </location>
</feature>
<reference evidence="12 13" key="1">
    <citation type="submission" date="2015-11" db="EMBL/GenBank/DDBJ databases">
        <title>Expanding the genomic diversity of Burkholderia species for the development of highly accurate diagnostics.</title>
        <authorList>
            <person name="Sahl J."/>
            <person name="Keim P."/>
            <person name="Wagner D."/>
        </authorList>
    </citation>
    <scope>NUCLEOTIDE SEQUENCE [LARGE SCALE GENOMIC DNA]</scope>
    <source>
        <strain evidence="12 13">RF32-BP12</strain>
    </source>
</reference>
<sequence length="789" mass="83516">MTTDVPIDELARAAGLEPDWIDAAGVARRVDDDALIALVDALGWPCGTPVERVDSAAALVDAHDAPPRLVTGDAGVPLRLPHTVAPPGARFRIALESGDYVDGRVGGTGERGTLPALTLPGYHALDIGEQRIALAIAPPHARPFDGQFDADRARNAEPHALRRWGIAAQLYSLRRTNDDGAGDYTALAGLASQAAQHGAHAIAISPTHAGYPALPEHDSPYSPSSRRWHNVAYLDSDAVPGADIVRRINGDAQRAAPAADTPLIDWPHVLPHKLRRLRACFDAWRANGEPSRDAFERFRAAGGAALDAHARFDALQAFCIEHGIGADWRQWPAQWRMPASPEVDAFAHAHADTVAFHTFLQWCASDALGHAQHAARDAGMAIGLIADLAVGSDRAGSDAWAHGTTLLRGVSVGAPPDLFNAEGQAWGVTTWTPAALRTHAFAPFVELLRAAFAHAGGIRIDHVLGFARMWVVPDGASPRDGAYLRYPLDDLVRLVALEASRHRAVAIGEDLGTVPAGFRERLGAQGIAGMRVLWFEREADGAFRRPSAWDRDAIAMTSTHDLPTVSGWWRGVDLEWRRRVDANDDHARNACGDVGLAAAAHGSACDERTRPCLRADNGDDGNRGDTGASGAGAGTQAPHDTSPPDPDLAALAESGASVGSGSGSGSGSVDSDTGAEAKPDAERAADRAALWRALQQAGCAESNDTMPAADAPPVDAVLAYVARSPAPLAIVPLEDLLALDAQPNLPGPPCGHPNWLRRLPRAVDALFDAGVRKRIDAIEHARRVPEEDA</sequence>
<evidence type="ECO:0000256" key="9">
    <source>
        <dbReference type="ARBA" id="ARBA00031501"/>
    </source>
</evidence>
<evidence type="ECO:0000256" key="11">
    <source>
        <dbReference type="SAM" id="MobiDB-lite"/>
    </source>
</evidence>
<evidence type="ECO:0000256" key="3">
    <source>
        <dbReference type="ARBA" id="ARBA00012560"/>
    </source>
</evidence>
<evidence type="ECO:0000256" key="7">
    <source>
        <dbReference type="ARBA" id="ARBA00023277"/>
    </source>
</evidence>
<organism evidence="12 13">
    <name type="scientific">Burkholderia latens</name>
    <dbReference type="NCBI Taxonomy" id="488446"/>
    <lineage>
        <taxon>Bacteria</taxon>
        <taxon>Pseudomonadati</taxon>
        <taxon>Pseudomonadota</taxon>
        <taxon>Betaproteobacteria</taxon>
        <taxon>Burkholderiales</taxon>
        <taxon>Burkholderiaceae</taxon>
        <taxon>Burkholderia</taxon>
        <taxon>Burkholderia cepacia complex</taxon>
    </lineage>
</organism>
<gene>
    <name evidence="12" type="ORF">WI41_16040</name>
</gene>
<dbReference type="PANTHER" id="PTHR32438:SF5">
    <property type="entry name" value="4-ALPHA-GLUCANOTRANSFERASE DPE1, CHLOROPLASTIC_AMYLOPLASTIC"/>
    <property type="match status" value="1"/>
</dbReference>
<dbReference type="AlphaFoldDB" id="A0AAP1G9F2"/>
<evidence type="ECO:0000256" key="4">
    <source>
        <dbReference type="ARBA" id="ARBA00020295"/>
    </source>
</evidence>
<comment type="similarity">
    <text evidence="2 10">Belongs to the disproportionating enzyme family.</text>
</comment>
<proteinExistence type="inferred from homology"/>
<protein>
    <recommendedName>
        <fullName evidence="4 10">4-alpha-glucanotransferase</fullName>
        <ecNumber evidence="3 10">2.4.1.25</ecNumber>
    </recommendedName>
    <alternativeName>
        <fullName evidence="8 10">Amylomaltase</fullName>
    </alternativeName>
    <alternativeName>
        <fullName evidence="9 10">Disproportionating enzyme</fullName>
    </alternativeName>
</protein>
<evidence type="ECO:0000256" key="6">
    <source>
        <dbReference type="ARBA" id="ARBA00022679"/>
    </source>
</evidence>
<dbReference type="Pfam" id="PF02446">
    <property type="entry name" value="Glyco_hydro_77"/>
    <property type="match status" value="1"/>
</dbReference>
<dbReference type="Gene3D" id="3.20.20.80">
    <property type="entry name" value="Glycosidases"/>
    <property type="match status" value="1"/>
</dbReference>
<comment type="caution">
    <text evidence="12">The sequence shown here is derived from an EMBL/GenBank/DDBJ whole genome shotgun (WGS) entry which is preliminary data.</text>
</comment>
<accession>A0AAP1G9F2</accession>